<dbReference type="NCBIfam" id="TIGR00042">
    <property type="entry name" value="RdgB/HAM1 family non-canonical purine NTP pyrophosphatase"/>
    <property type="match status" value="1"/>
</dbReference>
<protein>
    <recommendedName>
        <fullName evidence="10">dITP/XTP pyrophosphatase</fullName>
        <ecNumber evidence="10">3.6.1.66</ecNumber>
    </recommendedName>
    <alternativeName>
        <fullName evidence="10">Non-canonical purine NTP pyrophosphatase</fullName>
    </alternativeName>
    <alternativeName>
        <fullName evidence="10">Non-standard purine NTP pyrophosphatase</fullName>
    </alternativeName>
    <alternativeName>
        <fullName evidence="10">Nucleoside-triphosphate diphosphatase</fullName>
    </alternativeName>
    <alternativeName>
        <fullName evidence="10">Nucleoside-triphosphate pyrophosphatase</fullName>
        <shortName evidence="10">NTPase</shortName>
    </alternativeName>
</protein>
<keyword evidence="7 10" id="KW-0546">Nucleotide metabolism</keyword>
<comment type="subunit">
    <text evidence="2 10">Homodimer.</text>
</comment>
<evidence type="ECO:0000313" key="12">
    <source>
        <dbReference type="EMBL" id="EDP20740.1"/>
    </source>
</evidence>
<evidence type="ECO:0000256" key="11">
    <source>
        <dbReference type="RuleBase" id="RU003781"/>
    </source>
</evidence>
<organism evidence="12 13">
    <name type="scientific">Faecalibacterium prausnitzii M21/2</name>
    <dbReference type="NCBI Taxonomy" id="411485"/>
    <lineage>
        <taxon>Bacteria</taxon>
        <taxon>Bacillati</taxon>
        <taxon>Bacillota</taxon>
        <taxon>Clostridia</taxon>
        <taxon>Eubacteriales</taxon>
        <taxon>Oscillospiraceae</taxon>
        <taxon>Faecalibacterium</taxon>
    </lineage>
</organism>
<feature type="active site" description="Proton acceptor" evidence="10">
    <location>
        <position position="121"/>
    </location>
</feature>
<evidence type="ECO:0000256" key="8">
    <source>
        <dbReference type="ARBA" id="ARBA00051875"/>
    </source>
</evidence>
<evidence type="ECO:0000256" key="1">
    <source>
        <dbReference type="ARBA" id="ARBA00008023"/>
    </source>
</evidence>
<dbReference type="PANTHER" id="PTHR11067:SF9">
    <property type="entry name" value="INOSINE TRIPHOSPHATE PYROPHOSPHATASE"/>
    <property type="match status" value="1"/>
</dbReference>
<feature type="binding site" evidence="10">
    <location>
        <begin position="205"/>
        <end position="208"/>
    </location>
    <ligand>
        <name>substrate</name>
    </ligand>
</feature>
<keyword evidence="6 10" id="KW-0460">Magnesium</keyword>
<feature type="binding site" evidence="10">
    <location>
        <position position="240"/>
    </location>
    <ligand>
        <name>substrate</name>
    </ligand>
</feature>
<dbReference type="GO" id="GO:0036220">
    <property type="term" value="F:ITP diphosphatase activity"/>
    <property type="evidence" value="ECO:0007669"/>
    <property type="project" value="UniProtKB-UniRule"/>
</dbReference>
<evidence type="ECO:0000256" key="4">
    <source>
        <dbReference type="ARBA" id="ARBA00022741"/>
    </source>
</evidence>
<dbReference type="AlphaFoldDB" id="A8SEG6"/>
<comment type="caution">
    <text evidence="12">The sequence shown here is derived from an EMBL/GenBank/DDBJ whole genome shotgun (WGS) entry which is preliminary data.</text>
</comment>
<feature type="binding site" evidence="10">
    <location>
        <begin position="59"/>
        <end position="64"/>
    </location>
    <ligand>
        <name>substrate</name>
    </ligand>
</feature>
<dbReference type="GO" id="GO:0005829">
    <property type="term" value="C:cytosol"/>
    <property type="evidence" value="ECO:0007669"/>
    <property type="project" value="TreeGrafter"/>
</dbReference>
<evidence type="ECO:0000313" key="13">
    <source>
        <dbReference type="Proteomes" id="UP000005945"/>
    </source>
</evidence>
<dbReference type="PANTHER" id="PTHR11067">
    <property type="entry name" value="INOSINE TRIPHOSPHATE PYROPHOSPHATASE/HAM1 PROTEIN"/>
    <property type="match status" value="1"/>
</dbReference>
<dbReference type="HOGENOM" id="CLU_082080_0_1_9"/>
<dbReference type="CDD" id="cd00515">
    <property type="entry name" value="HAM1"/>
    <property type="match status" value="1"/>
</dbReference>
<dbReference type="Pfam" id="PF01725">
    <property type="entry name" value="Ham1p_like"/>
    <property type="match status" value="1"/>
</dbReference>
<dbReference type="GO" id="GO:0046872">
    <property type="term" value="F:metal ion binding"/>
    <property type="evidence" value="ECO:0007669"/>
    <property type="project" value="UniProtKB-KW"/>
</dbReference>
<comment type="function">
    <text evidence="10">Pyrophosphatase that catalyzes the hydrolysis of nucleoside triphosphates to their monophosphate derivatives, with a high preference for the non-canonical purine nucleotides XTP (xanthosine triphosphate), dITP (deoxyinosine triphosphate) and ITP. Seems to function as a house-cleaning enzyme that removes non-canonical purine nucleotides from the nucleotide pool, thus preventing their incorporation into DNA/RNA and avoiding chromosomal lesions.</text>
</comment>
<evidence type="ECO:0000256" key="3">
    <source>
        <dbReference type="ARBA" id="ARBA00022723"/>
    </source>
</evidence>
<accession>A8SEG6</accession>
<keyword evidence="5 10" id="KW-0378">Hydrolase</keyword>
<comment type="catalytic activity">
    <reaction evidence="9 10">
        <text>XTP + H2O = XMP + diphosphate + H(+)</text>
        <dbReference type="Rhea" id="RHEA:28610"/>
        <dbReference type="ChEBI" id="CHEBI:15377"/>
        <dbReference type="ChEBI" id="CHEBI:15378"/>
        <dbReference type="ChEBI" id="CHEBI:33019"/>
        <dbReference type="ChEBI" id="CHEBI:57464"/>
        <dbReference type="ChEBI" id="CHEBI:61314"/>
        <dbReference type="EC" id="3.6.1.66"/>
    </reaction>
</comment>
<comment type="catalytic activity">
    <reaction evidence="10">
        <text>ITP + H2O = IMP + diphosphate + H(+)</text>
        <dbReference type="Rhea" id="RHEA:29399"/>
        <dbReference type="ChEBI" id="CHEBI:15377"/>
        <dbReference type="ChEBI" id="CHEBI:15378"/>
        <dbReference type="ChEBI" id="CHEBI:33019"/>
        <dbReference type="ChEBI" id="CHEBI:58053"/>
        <dbReference type="ChEBI" id="CHEBI:61402"/>
        <dbReference type="EC" id="3.6.1.66"/>
    </reaction>
</comment>
<dbReference type="GO" id="GO:0009146">
    <property type="term" value="P:purine nucleoside triphosphate catabolic process"/>
    <property type="evidence" value="ECO:0007669"/>
    <property type="project" value="UniProtKB-UniRule"/>
</dbReference>
<dbReference type="GO" id="GO:0036222">
    <property type="term" value="F:XTP diphosphatase activity"/>
    <property type="evidence" value="ECO:0007669"/>
    <property type="project" value="UniProtKB-UniRule"/>
</dbReference>
<dbReference type="InterPro" id="IPR002637">
    <property type="entry name" value="RdgB/HAM1"/>
</dbReference>
<dbReference type="EC" id="3.6.1.66" evidence="10"/>
<keyword evidence="4 10" id="KW-0547">Nucleotide-binding</keyword>
<dbReference type="InterPro" id="IPR020922">
    <property type="entry name" value="dITP/XTP_pyrophosphatase"/>
</dbReference>
<keyword evidence="3 10" id="KW-0479">Metal-binding</keyword>
<sequence>MEALKQNPLTVPSACSGAETEIPLSGAGRAISPRPGRVFPLRGSFESGRSIKMKICAATGNAGKLRELRRILEAQGHEVVSQKELGITIEPEETGTTFAENALIKAETICKASGLPTIADDSGLCVDALDGAPGVYSARYCGHHGDDEANNDKLLAAMQAVPAGQRGAKFVSAVCFILPDGRHLTCMGECPGSIAFTRLCGDYGFGYDPLFIPADCGVGKTDKRPNTENRSYAQLTPDEKDAISHRGNALAALEKQLPGFLGE</sequence>
<dbReference type="GO" id="GO:0009117">
    <property type="term" value="P:nucleotide metabolic process"/>
    <property type="evidence" value="ECO:0007669"/>
    <property type="project" value="UniProtKB-KW"/>
</dbReference>
<evidence type="ECO:0000256" key="9">
    <source>
        <dbReference type="ARBA" id="ARBA00052017"/>
    </source>
</evidence>
<dbReference type="FunFam" id="3.90.950.10:FF:000001">
    <property type="entry name" value="dITP/XTP pyrophosphatase"/>
    <property type="match status" value="1"/>
</dbReference>
<proteinExistence type="inferred from homology"/>
<dbReference type="EMBL" id="ABED02000029">
    <property type="protein sequence ID" value="EDP20740.1"/>
    <property type="molecule type" value="Genomic_DNA"/>
</dbReference>
<feature type="binding site" evidence="10">
    <location>
        <begin position="245"/>
        <end position="246"/>
    </location>
    <ligand>
        <name>substrate</name>
    </ligand>
</feature>
<dbReference type="InterPro" id="IPR029001">
    <property type="entry name" value="ITPase-like_fam"/>
</dbReference>
<dbReference type="GO" id="GO:0035870">
    <property type="term" value="F:dITP diphosphatase activity"/>
    <property type="evidence" value="ECO:0007669"/>
    <property type="project" value="UniProtKB-UniRule"/>
</dbReference>
<dbReference type="GO" id="GO:0017111">
    <property type="term" value="F:ribonucleoside triphosphate phosphatase activity"/>
    <property type="evidence" value="ECO:0007669"/>
    <property type="project" value="InterPro"/>
</dbReference>
<comment type="catalytic activity">
    <reaction evidence="8 10">
        <text>dITP + H2O = dIMP + diphosphate + H(+)</text>
        <dbReference type="Rhea" id="RHEA:28342"/>
        <dbReference type="ChEBI" id="CHEBI:15377"/>
        <dbReference type="ChEBI" id="CHEBI:15378"/>
        <dbReference type="ChEBI" id="CHEBI:33019"/>
        <dbReference type="ChEBI" id="CHEBI:61194"/>
        <dbReference type="ChEBI" id="CHEBI:61382"/>
        <dbReference type="EC" id="3.6.1.66"/>
    </reaction>
</comment>
<dbReference type="Proteomes" id="UP000005945">
    <property type="component" value="Unassembled WGS sequence"/>
</dbReference>
<feature type="binding site" evidence="10">
    <location>
        <position position="121"/>
    </location>
    <ligand>
        <name>Mg(2+)</name>
        <dbReference type="ChEBI" id="CHEBI:18420"/>
    </ligand>
</feature>
<evidence type="ECO:0000256" key="10">
    <source>
        <dbReference type="HAMAP-Rule" id="MF_01405"/>
    </source>
</evidence>
<comment type="cofactor">
    <cofactor evidence="10">
        <name>Mg(2+)</name>
        <dbReference type="ChEBI" id="CHEBI:18420"/>
    </cofactor>
    <text evidence="10">Binds 1 Mg(2+) ion per subunit.</text>
</comment>
<dbReference type="HAMAP" id="MF_01405">
    <property type="entry name" value="Non_canon_purine_NTPase"/>
    <property type="match status" value="1"/>
</dbReference>
<evidence type="ECO:0000256" key="2">
    <source>
        <dbReference type="ARBA" id="ARBA00011738"/>
    </source>
</evidence>
<name>A8SEG6_9FIRM</name>
<evidence type="ECO:0000256" key="7">
    <source>
        <dbReference type="ARBA" id="ARBA00023080"/>
    </source>
</evidence>
<dbReference type="SUPFAM" id="SSF52972">
    <property type="entry name" value="ITPase-like"/>
    <property type="match status" value="1"/>
</dbReference>
<feature type="binding site" evidence="10">
    <location>
        <position position="122"/>
    </location>
    <ligand>
        <name>substrate</name>
    </ligand>
</feature>
<reference evidence="12 13" key="2">
    <citation type="submission" date="2007-09" db="EMBL/GenBank/DDBJ databases">
        <authorList>
            <person name="Fulton L."/>
            <person name="Clifton S."/>
            <person name="Fulton B."/>
            <person name="Xu J."/>
            <person name="Minx P."/>
            <person name="Pepin K.H."/>
            <person name="Johnson M."/>
            <person name="Thiruvilangam P."/>
            <person name="Bhonagiri V."/>
            <person name="Nash W.E."/>
            <person name="Mardis E.R."/>
            <person name="Wilson R.K."/>
        </authorList>
    </citation>
    <scope>NUCLEOTIDE SEQUENCE [LARGE SCALE GENOMIC DNA]</scope>
    <source>
        <strain evidence="12 13">M21/2</strain>
    </source>
</reference>
<evidence type="ECO:0000256" key="6">
    <source>
        <dbReference type="ARBA" id="ARBA00022842"/>
    </source>
</evidence>
<evidence type="ECO:0000256" key="5">
    <source>
        <dbReference type="ARBA" id="ARBA00022801"/>
    </source>
</evidence>
<reference evidence="12 13" key="1">
    <citation type="submission" date="2007-09" db="EMBL/GenBank/DDBJ databases">
        <title>Draft genome sequence of Faecalibacterium prausnitzii M21/2.</title>
        <authorList>
            <person name="Sudarsanam P."/>
            <person name="Ley R."/>
            <person name="Guruge J."/>
            <person name="Turnbaugh P.J."/>
            <person name="Mahowald M."/>
            <person name="Liep D."/>
            <person name="Gordon J."/>
        </authorList>
    </citation>
    <scope>NUCLEOTIDE SEQUENCE [LARGE SCALE GENOMIC DNA]</scope>
    <source>
        <strain evidence="12 13">M21/2</strain>
    </source>
</reference>
<dbReference type="Gene3D" id="3.90.950.10">
    <property type="match status" value="1"/>
</dbReference>
<dbReference type="GO" id="GO:0000166">
    <property type="term" value="F:nucleotide binding"/>
    <property type="evidence" value="ECO:0007669"/>
    <property type="project" value="UniProtKB-KW"/>
</dbReference>
<gene>
    <name evidence="12" type="primary">rdgB</name>
    <name evidence="12" type="ORF">FAEPRAM212_03537</name>
</gene>
<feature type="binding site" evidence="10">
    <location>
        <position position="92"/>
    </location>
    <ligand>
        <name>Mg(2+)</name>
        <dbReference type="ChEBI" id="CHEBI:18420"/>
    </ligand>
</feature>
<comment type="similarity">
    <text evidence="1 10 11">Belongs to the HAM1 NTPase family.</text>
</comment>